<gene>
    <name evidence="4" type="ORF">I303_100712</name>
</gene>
<dbReference type="InterPro" id="IPR057683">
    <property type="entry name" value="DUF7923"/>
</dbReference>
<feature type="domain" description="C3H1-type" evidence="3">
    <location>
        <begin position="561"/>
        <end position="589"/>
    </location>
</feature>
<dbReference type="Pfam" id="PF25540">
    <property type="entry name" value="DUF7923"/>
    <property type="match status" value="1"/>
</dbReference>
<dbReference type="GO" id="GO:0008270">
    <property type="term" value="F:zinc ion binding"/>
    <property type="evidence" value="ECO:0007669"/>
    <property type="project" value="UniProtKB-KW"/>
</dbReference>
<dbReference type="PROSITE" id="PS50103">
    <property type="entry name" value="ZF_C3H1"/>
    <property type="match status" value="1"/>
</dbReference>
<dbReference type="Proteomes" id="UP000078595">
    <property type="component" value="Chromosome 1"/>
</dbReference>
<dbReference type="RefSeq" id="XP_018266739.2">
    <property type="nucleotide sequence ID" value="XM_018404085.2"/>
</dbReference>
<feature type="region of interest" description="Disordered" evidence="2">
    <location>
        <begin position="163"/>
        <end position="191"/>
    </location>
</feature>
<feature type="zinc finger region" description="C3H1-type" evidence="1">
    <location>
        <begin position="561"/>
        <end position="589"/>
    </location>
</feature>
<name>A0AAJ8MDD3_9TREE</name>
<dbReference type="AlphaFoldDB" id="A0AAJ8MDD3"/>
<sequence length="615" mass="68662">MFTDYSRPMLNDIHSNSHVRFASIDIDRQSPPAYHASSPYNEMENSIEVDLSSLLSQAQRQQQQARSNALSSCGPDRDTAPNSRIRRKWEEIPATAFGNILRVRDDPTDDNDLTPTNAKSNILLPDVKLKGDLPRQPKTAPLRLWRELQPLNELYSAPLTPQCGQTSALQPPPTAQQGSLQLPASSSNHTHLAVGTTPGDNTNNVKNHLDGLSMHLEGLFEQVKQLEEMKKEVKYWKDVCLGLEIGKKDLEVVLAQNQIQEIHSKFSAVLIDGDSFVFNQTSLQNGFEGGEEAANSLLRAVDERYASSTVIVQVFVNKSTLGATLIKNGIVQTWAKYDQFWQGFSSSSGLINVCDLGSGEQTAQQKIKDHISLYRDNAQCDRIIIGTSAHNFRDFTDFDGGISSDKVVRLAQHPDDCTETSIIVISDLFQSDELVPLTARPAVQSEVVSWSLDDQVEVYDWATFGTPCDIKQHKKYHDKVKVSSISVSSHTNSSGDDLSPKKKFRKQTKYNKVAAEQVRKLDPRPCHTHYLSEWGCRDVDACSYGHGYRLNNAQLGELSRMAKSVICPYMKEGRCRYDDDDCVYGHKCPNAPKCPFGDGCRFHSLPNGHGELDRM</sequence>
<feature type="region of interest" description="Disordered" evidence="2">
    <location>
        <begin position="56"/>
        <end position="87"/>
    </location>
</feature>
<reference evidence="4" key="1">
    <citation type="submission" date="2013-07" db="EMBL/GenBank/DDBJ databases">
        <authorList>
            <consortium name="The Broad Institute Genome Sequencing Platform"/>
            <person name="Cuomo C."/>
            <person name="Litvintseva A."/>
            <person name="Chen Y."/>
            <person name="Heitman J."/>
            <person name="Sun S."/>
            <person name="Springer D."/>
            <person name="Dromer F."/>
            <person name="Young S.K."/>
            <person name="Zeng Q."/>
            <person name="Gargeya S."/>
            <person name="Fitzgerald M."/>
            <person name="Abouelleil A."/>
            <person name="Alvarado L."/>
            <person name="Berlin A.M."/>
            <person name="Chapman S.B."/>
            <person name="Dewar J."/>
            <person name="Goldberg J."/>
            <person name="Griggs A."/>
            <person name="Gujja S."/>
            <person name="Hansen M."/>
            <person name="Howarth C."/>
            <person name="Imamovic A."/>
            <person name="Larimer J."/>
            <person name="McCowan C."/>
            <person name="Murphy C."/>
            <person name="Pearson M."/>
            <person name="Priest M."/>
            <person name="Roberts A."/>
            <person name="Saif S."/>
            <person name="Shea T."/>
            <person name="Sykes S."/>
            <person name="Wortman J."/>
            <person name="Nusbaum C."/>
            <person name="Birren B."/>
        </authorList>
    </citation>
    <scope>NUCLEOTIDE SEQUENCE</scope>
    <source>
        <strain evidence="4">CBS 10117</strain>
    </source>
</reference>
<dbReference type="PANTHER" id="PTHR37543">
    <property type="entry name" value="CCCH ZINC FINGER DNA BINDING PROTEIN (AFU_ORTHOLOGUE AFUA_5G12760)"/>
    <property type="match status" value="1"/>
</dbReference>
<keyword evidence="1" id="KW-0479">Metal-binding</keyword>
<reference evidence="4" key="2">
    <citation type="submission" date="2024-02" db="EMBL/GenBank/DDBJ databases">
        <title>Comparative genomics of Cryptococcus and Kwoniella reveals pathogenesis evolution and contrasting modes of karyotype evolution via chromosome fusion or intercentromeric recombination.</title>
        <authorList>
            <person name="Coelho M.A."/>
            <person name="David-Palma M."/>
            <person name="Shea T."/>
            <person name="Bowers K."/>
            <person name="McGinley-Smith S."/>
            <person name="Mohammad A.W."/>
            <person name="Gnirke A."/>
            <person name="Yurkov A.M."/>
            <person name="Nowrousian M."/>
            <person name="Sun S."/>
            <person name="Cuomo C.A."/>
            <person name="Heitman J."/>
        </authorList>
    </citation>
    <scope>NUCLEOTIDE SEQUENCE</scope>
    <source>
        <strain evidence="4">CBS 10117</strain>
    </source>
</reference>
<keyword evidence="1" id="KW-0863">Zinc-finger</keyword>
<evidence type="ECO:0000313" key="5">
    <source>
        <dbReference type="Proteomes" id="UP000078595"/>
    </source>
</evidence>
<evidence type="ECO:0000259" key="3">
    <source>
        <dbReference type="PROSITE" id="PS50103"/>
    </source>
</evidence>
<feature type="region of interest" description="Disordered" evidence="2">
    <location>
        <begin position="487"/>
        <end position="507"/>
    </location>
</feature>
<keyword evidence="5" id="KW-1185">Reference proteome</keyword>
<dbReference type="InterPro" id="IPR057654">
    <property type="entry name" value="Znf-CCCH_tandem"/>
</dbReference>
<dbReference type="PANTHER" id="PTHR37543:SF1">
    <property type="entry name" value="CCCH ZINC FINGER DNA BINDING PROTEIN (AFU_ORTHOLOGUE AFUA_5G12760)"/>
    <property type="match status" value="1"/>
</dbReference>
<dbReference type="InterPro" id="IPR000571">
    <property type="entry name" value="Znf_CCCH"/>
</dbReference>
<protein>
    <recommendedName>
        <fullName evidence="3">C3H1-type domain-containing protein</fullName>
    </recommendedName>
</protein>
<accession>A0AAJ8MDD3</accession>
<organism evidence="4 5">
    <name type="scientific">Kwoniella dejecticola CBS 10117</name>
    <dbReference type="NCBI Taxonomy" id="1296121"/>
    <lineage>
        <taxon>Eukaryota</taxon>
        <taxon>Fungi</taxon>
        <taxon>Dikarya</taxon>
        <taxon>Basidiomycota</taxon>
        <taxon>Agaricomycotina</taxon>
        <taxon>Tremellomycetes</taxon>
        <taxon>Tremellales</taxon>
        <taxon>Cryptococcaceae</taxon>
        <taxon>Kwoniella</taxon>
    </lineage>
</organism>
<feature type="compositionally biased region" description="Polar residues" evidence="2">
    <location>
        <begin position="163"/>
        <end position="190"/>
    </location>
</feature>
<evidence type="ECO:0000313" key="4">
    <source>
        <dbReference type="EMBL" id="WWC58176.1"/>
    </source>
</evidence>
<dbReference type="EMBL" id="CP144530">
    <property type="protein sequence ID" value="WWC58176.1"/>
    <property type="molecule type" value="Genomic_DNA"/>
</dbReference>
<keyword evidence="1" id="KW-0862">Zinc</keyword>
<dbReference type="GeneID" id="28964414"/>
<evidence type="ECO:0000256" key="1">
    <source>
        <dbReference type="PROSITE-ProRule" id="PRU00723"/>
    </source>
</evidence>
<proteinExistence type="predicted"/>
<dbReference type="Pfam" id="PF25543">
    <property type="entry name" value="zf-CCCH_tandem"/>
    <property type="match status" value="1"/>
</dbReference>
<feature type="compositionally biased region" description="Low complexity" evidence="2">
    <location>
        <begin position="56"/>
        <end position="72"/>
    </location>
</feature>
<dbReference type="KEGG" id="kdj:28964414"/>
<evidence type="ECO:0000256" key="2">
    <source>
        <dbReference type="SAM" id="MobiDB-lite"/>
    </source>
</evidence>